<dbReference type="EMBL" id="UINC01028222">
    <property type="protein sequence ID" value="SVB08821.1"/>
    <property type="molecule type" value="Genomic_DNA"/>
</dbReference>
<proteinExistence type="predicted"/>
<gene>
    <name evidence="1" type="ORF">METZ01_LOCUS161675</name>
</gene>
<reference evidence="1" key="1">
    <citation type="submission" date="2018-05" db="EMBL/GenBank/DDBJ databases">
        <authorList>
            <person name="Lanie J.A."/>
            <person name="Ng W.-L."/>
            <person name="Kazmierczak K.M."/>
            <person name="Andrzejewski T.M."/>
            <person name="Davidsen T.M."/>
            <person name="Wayne K.J."/>
            <person name="Tettelin H."/>
            <person name="Glass J.I."/>
            <person name="Rusch D."/>
            <person name="Podicherti R."/>
            <person name="Tsui H.-C.T."/>
            <person name="Winkler M.E."/>
        </authorList>
    </citation>
    <scope>NUCLEOTIDE SEQUENCE</scope>
</reference>
<protein>
    <recommendedName>
        <fullName evidence="2">Cation/H+ exchanger domain-containing protein</fullName>
    </recommendedName>
</protein>
<accession>A0A382B5N1</accession>
<sequence>MGVIAVVLTVSALASGLVERSPLSFPMMFLGLGFLLGRGGLGAIDIWPHSLLGSCRHFDLSPSVIA</sequence>
<evidence type="ECO:0008006" key="2">
    <source>
        <dbReference type="Google" id="ProtNLM"/>
    </source>
</evidence>
<name>A0A382B5N1_9ZZZZ</name>
<evidence type="ECO:0000313" key="1">
    <source>
        <dbReference type="EMBL" id="SVB08821.1"/>
    </source>
</evidence>
<dbReference type="AlphaFoldDB" id="A0A382B5N1"/>
<organism evidence="1">
    <name type="scientific">marine metagenome</name>
    <dbReference type="NCBI Taxonomy" id="408172"/>
    <lineage>
        <taxon>unclassified sequences</taxon>
        <taxon>metagenomes</taxon>
        <taxon>ecological metagenomes</taxon>
    </lineage>
</organism>